<evidence type="ECO:0000313" key="2">
    <source>
        <dbReference type="Proteomes" id="UP001161276"/>
    </source>
</evidence>
<proteinExistence type="predicted"/>
<sequence>MNMNTHDETLQALAGKLRPLVDSQRLDNIVDLISLTSDLVDLLDQPMVEKLGLLSEQAAGAAWTAANSVRAAHAQTLTEAHPPSLLGLLALLRDEDTRRGVALVLRSLQSVGRQIGAQRADYTVP</sequence>
<dbReference type="EMBL" id="JAOCKG010000012">
    <property type="protein sequence ID" value="MDH2053226.1"/>
    <property type="molecule type" value="Genomic_DNA"/>
</dbReference>
<dbReference type="RefSeq" id="WP_280028636.1">
    <property type="nucleotide sequence ID" value="NZ_JAOCKG010000012.1"/>
</dbReference>
<accession>A0AA43B0B6</accession>
<dbReference type="AlphaFoldDB" id="A0AA43B0B6"/>
<comment type="caution">
    <text evidence="1">The sequence shown here is derived from an EMBL/GenBank/DDBJ whole genome shotgun (WGS) entry which is preliminary data.</text>
</comment>
<dbReference type="Pfam" id="PF07849">
    <property type="entry name" value="DUF1641"/>
    <property type="match status" value="1"/>
</dbReference>
<organism evidence="1 2">
    <name type="scientific">Achromobacter marplatensis</name>
    <dbReference type="NCBI Taxonomy" id="470868"/>
    <lineage>
        <taxon>Bacteria</taxon>
        <taxon>Pseudomonadati</taxon>
        <taxon>Pseudomonadota</taxon>
        <taxon>Betaproteobacteria</taxon>
        <taxon>Burkholderiales</taxon>
        <taxon>Alcaligenaceae</taxon>
        <taxon>Achromobacter</taxon>
    </lineage>
</organism>
<gene>
    <name evidence="1" type="ORF">N5K24_22655</name>
</gene>
<evidence type="ECO:0000313" key="1">
    <source>
        <dbReference type="EMBL" id="MDH2053226.1"/>
    </source>
</evidence>
<protein>
    <submittedName>
        <fullName evidence="1">DUF1641 domain-containing protein</fullName>
    </submittedName>
</protein>
<dbReference type="Proteomes" id="UP001161276">
    <property type="component" value="Unassembled WGS sequence"/>
</dbReference>
<dbReference type="InterPro" id="IPR012440">
    <property type="entry name" value="DUF1641"/>
</dbReference>
<name>A0AA43B0B6_9BURK</name>
<reference evidence="1" key="1">
    <citation type="submission" date="2022-09" db="EMBL/GenBank/DDBJ databases">
        <title>Intensive care unit water sources are persistently colonized with multi-drug resistant bacteria and are the site of extensive horizontal gene transfer of antibiotic resistance genes.</title>
        <authorList>
            <person name="Diorio-Toth L."/>
        </authorList>
    </citation>
    <scope>NUCLEOTIDE SEQUENCE</scope>
    <source>
        <strain evidence="1">GD03676</strain>
    </source>
</reference>